<evidence type="ECO:0000313" key="4">
    <source>
        <dbReference type="Proteomes" id="UP000310685"/>
    </source>
</evidence>
<dbReference type="Proteomes" id="UP000309601">
    <property type="component" value="Unassembled WGS sequence"/>
</dbReference>
<name>A0A4T0QCP8_9BASI</name>
<dbReference type="EMBL" id="SPRW01000032">
    <property type="protein sequence ID" value="TIC63857.1"/>
    <property type="molecule type" value="Genomic_DNA"/>
</dbReference>
<evidence type="ECO:0000313" key="3">
    <source>
        <dbReference type="Proteomes" id="UP000309601"/>
    </source>
</evidence>
<dbReference type="Proteomes" id="UP000310685">
    <property type="component" value="Unassembled WGS sequence"/>
</dbReference>
<dbReference type="EMBL" id="SPRC01000032">
    <property type="protein sequence ID" value="TIB77630.1"/>
    <property type="molecule type" value="Genomic_DNA"/>
</dbReference>
<accession>A0A4T0QCP8</accession>
<protein>
    <submittedName>
        <fullName evidence="1">Uncharacterized protein</fullName>
    </submittedName>
</protein>
<proteinExistence type="predicted"/>
<reference evidence="3 4" key="1">
    <citation type="submission" date="2019-03" db="EMBL/GenBank/DDBJ databases">
        <title>Sequencing 25 genomes of Wallemia mellicola.</title>
        <authorList>
            <person name="Gostincar C."/>
        </authorList>
    </citation>
    <scope>NUCLEOTIDE SEQUENCE [LARGE SCALE GENOMIC DNA]</scope>
    <source>
        <strain evidence="2 3">EXF-1274</strain>
        <strain evidence="1 4">EXF-6152</strain>
    </source>
</reference>
<evidence type="ECO:0000313" key="1">
    <source>
        <dbReference type="EMBL" id="TIB77630.1"/>
    </source>
</evidence>
<dbReference type="AlphaFoldDB" id="A0A4T0QCP8"/>
<organism evidence="1 4">
    <name type="scientific">Wallemia mellicola</name>
    <dbReference type="NCBI Taxonomy" id="1708541"/>
    <lineage>
        <taxon>Eukaryota</taxon>
        <taxon>Fungi</taxon>
        <taxon>Dikarya</taxon>
        <taxon>Basidiomycota</taxon>
        <taxon>Wallemiomycotina</taxon>
        <taxon>Wallemiomycetes</taxon>
        <taxon>Wallemiales</taxon>
        <taxon>Wallemiaceae</taxon>
        <taxon>Wallemia</taxon>
    </lineage>
</organism>
<sequence length="201" mass="22329">MTNFPGPNNEVDPYALIAMTTSFLSSMSSSSTGSGTSSVNPSGAFVFQRSGEDNFKIYNGTSLSKIKKHDEPVMNVDLYNDEKKCIATARHAEKKKAYYTTLIIKDCPVIIVDRKSSFTLVDGTPCRPVIDNKTITIIDDRSKLALASFELNTRSFTKHGVLRLFAPHLSNESLSFMFISIIVLLKLQRDRESYTNISGII</sequence>
<evidence type="ECO:0000313" key="2">
    <source>
        <dbReference type="EMBL" id="TIC63857.1"/>
    </source>
</evidence>
<gene>
    <name evidence="2" type="ORF">E3Q02_02832</name>
    <name evidence="1" type="ORF">E3Q22_02923</name>
</gene>
<comment type="caution">
    <text evidence="1">The sequence shown here is derived from an EMBL/GenBank/DDBJ whole genome shotgun (WGS) entry which is preliminary data.</text>
</comment>